<dbReference type="PANTHER" id="PTHR12771:SF51">
    <property type="entry name" value="LD01482P"/>
    <property type="match status" value="1"/>
</dbReference>
<dbReference type="EMBL" id="PJQM01005650">
    <property type="protein sequence ID" value="RCH81142.1"/>
    <property type="molecule type" value="Genomic_DNA"/>
</dbReference>
<evidence type="ECO:0000259" key="2">
    <source>
        <dbReference type="PROSITE" id="PS51335"/>
    </source>
</evidence>
<dbReference type="Pfam" id="PF04727">
    <property type="entry name" value="ELMO_CED12"/>
    <property type="match status" value="1"/>
</dbReference>
<comment type="caution">
    <text evidence="3">The sequence shown here is derived from an EMBL/GenBank/DDBJ whole genome shotgun (WGS) entry which is preliminary data.</text>
</comment>
<dbReference type="PROSITE" id="PS51335">
    <property type="entry name" value="ELMO"/>
    <property type="match status" value="1"/>
</dbReference>
<keyword evidence="4" id="KW-1185">Reference proteome</keyword>
<feature type="non-terminal residue" evidence="3">
    <location>
        <position position="1"/>
    </location>
</feature>
<dbReference type="OrthoDB" id="67155at2759"/>
<dbReference type="GO" id="GO:0005096">
    <property type="term" value="F:GTPase activator activity"/>
    <property type="evidence" value="ECO:0007669"/>
    <property type="project" value="TreeGrafter"/>
</dbReference>
<dbReference type="PANTHER" id="PTHR12771">
    <property type="entry name" value="ENGULFMENT AND CELL MOTILITY"/>
    <property type="match status" value="1"/>
</dbReference>
<dbReference type="InterPro" id="IPR050868">
    <property type="entry name" value="ELMO_domain-containing"/>
</dbReference>
<evidence type="ECO:0000313" key="3">
    <source>
        <dbReference type="EMBL" id="RCH81142.1"/>
    </source>
</evidence>
<keyword evidence="1" id="KW-0732">Signal</keyword>
<name>A0A367IU08_RHIST</name>
<feature type="domain" description="ELMO" evidence="2">
    <location>
        <begin position="161"/>
        <end position="314"/>
    </location>
</feature>
<sequence length="328" mass="38655">AAHLLFFMNWIILLLNRIYHTPLLLSIYRVVKCIVRLSTGTTELYRLCNATIITQQQLENEGTDEKLDVQDIRVPSNIIYRIDQSIYYSKQLQQEKYQLGITDCSVESILERIVYKKAFPSTRVPAAYVLKYSLIQIYQSNQVLSTVEQHVRTRYDPDNKAHEAQLLLLWSKMKPDTPVERKSKQWVEIGFQGSDPATDFRGMGIQGLNDLVYFVEHYPTHAHSVLQHASHPTYWYPYAIVGINITKFAYQLLESKQLQSYLYQYGTTLDIFQEFYCYLFYHFNQFWISHEPKPTVMDFEAKFIEFKAHITKDLMQKKVMPFASFIHN</sequence>
<feature type="chain" id="PRO_5016977278" evidence="1">
    <location>
        <begin position="21"/>
        <end position="328"/>
    </location>
</feature>
<evidence type="ECO:0000313" key="4">
    <source>
        <dbReference type="Proteomes" id="UP000253551"/>
    </source>
</evidence>
<protein>
    <submittedName>
        <fullName evidence="3">ELMO domain-containing protein 2</fullName>
    </submittedName>
</protein>
<gene>
    <name evidence="3" type="primary">ELMOD2</name>
    <name evidence="3" type="ORF">CU098_003156</name>
</gene>
<evidence type="ECO:0000256" key="1">
    <source>
        <dbReference type="SAM" id="SignalP"/>
    </source>
</evidence>
<organism evidence="3 4">
    <name type="scientific">Rhizopus stolonifer</name>
    <name type="common">Rhizopus nigricans</name>
    <dbReference type="NCBI Taxonomy" id="4846"/>
    <lineage>
        <taxon>Eukaryota</taxon>
        <taxon>Fungi</taxon>
        <taxon>Fungi incertae sedis</taxon>
        <taxon>Mucoromycota</taxon>
        <taxon>Mucoromycotina</taxon>
        <taxon>Mucoromycetes</taxon>
        <taxon>Mucorales</taxon>
        <taxon>Mucorineae</taxon>
        <taxon>Rhizopodaceae</taxon>
        <taxon>Rhizopus</taxon>
    </lineage>
</organism>
<dbReference type="AlphaFoldDB" id="A0A367IU08"/>
<proteinExistence type="predicted"/>
<accession>A0A367IU08</accession>
<dbReference type="Proteomes" id="UP000253551">
    <property type="component" value="Unassembled WGS sequence"/>
</dbReference>
<feature type="signal peptide" evidence="1">
    <location>
        <begin position="1"/>
        <end position="20"/>
    </location>
</feature>
<reference evidence="3 4" key="1">
    <citation type="journal article" date="2018" name="G3 (Bethesda)">
        <title>Phylogenetic and Phylogenomic Definition of Rhizopus Species.</title>
        <authorList>
            <person name="Gryganskyi A.P."/>
            <person name="Golan J."/>
            <person name="Dolatabadi S."/>
            <person name="Mondo S."/>
            <person name="Robb S."/>
            <person name="Idnurm A."/>
            <person name="Muszewska A."/>
            <person name="Steczkiewicz K."/>
            <person name="Masonjones S."/>
            <person name="Liao H.L."/>
            <person name="Gajdeczka M.T."/>
            <person name="Anike F."/>
            <person name="Vuek A."/>
            <person name="Anishchenko I.M."/>
            <person name="Voigt K."/>
            <person name="de Hoog G.S."/>
            <person name="Smith M.E."/>
            <person name="Heitman J."/>
            <person name="Vilgalys R."/>
            <person name="Stajich J.E."/>
        </authorList>
    </citation>
    <scope>NUCLEOTIDE SEQUENCE [LARGE SCALE GENOMIC DNA]</scope>
    <source>
        <strain evidence="3 4">LSU 92-RS-03</strain>
    </source>
</reference>
<dbReference type="InterPro" id="IPR006816">
    <property type="entry name" value="ELMO_dom"/>
</dbReference>